<keyword evidence="3" id="KW-1185">Reference proteome</keyword>
<gene>
    <name evidence="2" type="ORF">RHGRI_001378</name>
</gene>
<evidence type="ECO:0000313" key="2">
    <source>
        <dbReference type="EMBL" id="KAG5565468.1"/>
    </source>
</evidence>
<evidence type="ECO:0000313" key="3">
    <source>
        <dbReference type="Proteomes" id="UP000823749"/>
    </source>
</evidence>
<reference evidence="2" key="1">
    <citation type="submission" date="2020-08" db="EMBL/GenBank/DDBJ databases">
        <title>Plant Genome Project.</title>
        <authorList>
            <person name="Zhang R.-G."/>
        </authorList>
    </citation>
    <scope>NUCLEOTIDE SEQUENCE</scope>
    <source>
        <strain evidence="2">WSP0</strain>
        <tissue evidence="2">Leaf</tissue>
    </source>
</reference>
<protein>
    <submittedName>
        <fullName evidence="2">Uncharacterized protein</fullName>
    </submittedName>
</protein>
<dbReference type="AlphaFoldDB" id="A0AAV6LK14"/>
<dbReference type="EMBL" id="JACTNZ010000001">
    <property type="protein sequence ID" value="KAG5565468.1"/>
    <property type="molecule type" value="Genomic_DNA"/>
</dbReference>
<sequence length="542" mass="61560">MEEQFAKLIEQAKRTTTLMPMPGTVTRSMAKQEQPKGLTISKGDDSVSVYSSSPTSSKSSSSMSKKPRSVTKAVSVMVTEVGDEESSNPQLLEEKVASLQEQLAKRDQEMSHLMERSKSLQAQVTGDKQKKSAFEEESFKVLKTKFIGGNGHFFVDPMSRLKAYFKKKRDEAITQVPCLNIIVISDEEEEEESSASSPIHIPDSPIVISDDEEEGSNASCPIHISDFPTSRNLAVGEFMVTPKAHVTLERTMASPKYSPIPPMFYINTPEYVVSPSQRNMGYGSYTELVRTSRKRLRFEDKKFSLKCQLDDEMWKHSAQSPHILESSVDSDFSPRYPSPARTYDGESVSSDHFDFSCNVISVDVNFQDADIQIRSCPDDDEKARVFARREGTNQAKVIVALKEEKSRIPQNYAIDGEHISNHPYPEWVEMVLFSRGYSIPQFPLYNGVRCPRRHLVHFLALCGNTIRSQALLLRQFVLSLGGWAADWYFSLLPNSIPDWDTMAERFYRRFYTPWPMELEMWEPLQDESASFQTYELLEGTAE</sequence>
<feature type="region of interest" description="Disordered" evidence="1">
    <location>
        <begin position="11"/>
        <end position="70"/>
    </location>
</feature>
<evidence type="ECO:0000256" key="1">
    <source>
        <dbReference type="SAM" id="MobiDB-lite"/>
    </source>
</evidence>
<name>A0AAV6LK14_9ERIC</name>
<organism evidence="2 3">
    <name type="scientific">Rhododendron griersonianum</name>
    <dbReference type="NCBI Taxonomy" id="479676"/>
    <lineage>
        <taxon>Eukaryota</taxon>
        <taxon>Viridiplantae</taxon>
        <taxon>Streptophyta</taxon>
        <taxon>Embryophyta</taxon>
        <taxon>Tracheophyta</taxon>
        <taxon>Spermatophyta</taxon>
        <taxon>Magnoliopsida</taxon>
        <taxon>eudicotyledons</taxon>
        <taxon>Gunneridae</taxon>
        <taxon>Pentapetalae</taxon>
        <taxon>asterids</taxon>
        <taxon>Ericales</taxon>
        <taxon>Ericaceae</taxon>
        <taxon>Ericoideae</taxon>
        <taxon>Rhodoreae</taxon>
        <taxon>Rhododendron</taxon>
    </lineage>
</organism>
<comment type="caution">
    <text evidence="2">The sequence shown here is derived from an EMBL/GenBank/DDBJ whole genome shotgun (WGS) entry which is preliminary data.</text>
</comment>
<dbReference type="Proteomes" id="UP000823749">
    <property type="component" value="Chromosome 1"/>
</dbReference>
<proteinExistence type="predicted"/>
<accession>A0AAV6LK14</accession>
<feature type="compositionally biased region" description="Low complexity" evidence="1">
    <location>
        <begin position="46"/>
        <end position="64"/>
    </location>
</feature>